<evidence type="ECO:0000256" key="2">
    <source>
        <dbReference type="ARBA" id="ARBA00022475"/>
    </source>
</evidence>
<keyword evidence="7" id="KW-0675">Receptor</keyword>
<keyword evidence="3 9" id="KW-0812">Transmembrane</keyword>
<comment type="caution">
    <text evidence="11">The sequence shown here is derived from an EMBL/GenBank/DDBJ whole genome shotgun (WGS) entry which is preliminary data.</text>
</comment>
<dbReference type="Proteomes" id="UP001159428">
    <property type="component" value="Unassembled WGS sequence"/>
</dbReference>
<comment type="subcellular location">
    <subcellularLocation>
        <location evidence="1">Cell membrane</location>
        <topology evidence="1">Multi-pass membrane protein</topology>
    </subcellularLocation>
</comment>
<protein>
    <recommendedName>
        <fullName evidence="10">G-protein coupled receptors family 1 profile domain-containing protein</fullName>
    </recommendedName>
</protein>
<dbReference type="PANTHER" id="PTHR24230:SF75">
    <property type="entry name" value="RELAXIN FAMILY PEPTIDE RECEPTOR 3"/>
    <property type="match status" value="1"/>
</dbReference>
<keyword evidence="12" id="KW-1185">Reference proteome</keyword>
<keyword evidence="6 9" id="KW-0472">Membrane</keyword>
<dbReference type="SUPFAM" id="SSF81321">
    <property type="entry name" value="Family A G protein-coupled receptor-like"/>
    <property type="match status" value="1"/>
</dbReference>
<dbReference type="GO" id="GO:0005886">
    <property type="term" value="C:plasma membrane"/>
    <property type="evidence" value="ECO:0007669"/>
    <property type="project" value="UniProtKB-SubCell"/>
</dbReference>
<evidence type="ECO:0000256" key="5">
    <source>
        <dbReference type="ARBA" id="ARBA00023040"/>
    </source>
</evidence>
<feature type="transmembrane region" description="Helical" evidence="9">
    <location>
        <begin position="164"/>
        <end position="183"/>
    </location>
</feature>
<evidence type="ECO:0000256" key="9">
    <source>
        <dbReference type="SAM" id="Phobius"/>
    </source>
</evidence>
<dbReference type="AlphaFoldDB" id="A0AAU9X356"/>
<feature type="non-terminal residue" evidence="11">
    <location>
        <position position="217"/>
    </location>
</feature>
<evidence type="ECO:0000256" key="6">
    <source>
        <dbReference type="ARBA" id="ARBA00023136"/>
    </source>
</evidence>
<dbReference type="Gene3D" id="1.20.1070.10">
    <property type="entry name" value="Rhodopsin 7-helix transmembrane proteins"/>
    <property type="match status" value="1"/>
</dbReference>
<dbReference type="Pfam" id="PF00001">
    <property type="entry name" value="7tm_1"/>
    <property type="match status" value="1"/>
</dbReference>
<evidence type="ECO:0000313" key="11">
    <source>
        <dbReference type="EMBL" id="CAH3133783.1"/>
    </source>
</evidence>
<evidence type="ECO:0000259" key="10">
    <source>
        <dbReference type="PROSITE" id="PS50262"/>
    </source>
</evidence>
<dbReference type="GO" id="GO:0007218">
    <property type="term" value="P:neuropeptide signaling pathway"/>
    <property type="evidence" value="ECO:0007669"/>
    <property type="project" value="TreeGrafter"/>
</dbReference>
<evidence type="ECO:0000256" key="7">
    <source>
        <dbReference type="ARBA" id="ARBA00023170"/>
    </source>
</evidence>
<dbReference type="InterPro" id="IPR000276">
    <property type="entry name" value="GPCR_Rhodpsn"/>
</dbReference>
<dbReference type="PROSITE" id="PS50262">
    <property type="entry name" value="G_PROTEIN_RECEP_F1_2"/>
    <property type="match status" value="1"/>
</dbReference>
<dbReference type="EMBL" id="CALNXJ010000028">
    <property type="protein sequence ID" value="CAH3133783.1"/>
    <property type="molecule type" value="Genomic_DNA"/>
</dbReference>
<organism evidence="11 12">
    <name type="scientific">Pocillopora meandrina</name>
    <dbReference type="NCBI Taxonomy" id="46732"/>
    <lineage>
        <taxon>Eukaryota</taxon>
        <taxon>Metazoa</taxon>
        <taxon>Cnidaria</taxon>
        <taxon>Anthozoa</taxon>
        <taxon>Hexacorallia</taxon>
        <taxon>Scleractinia</taxon>
        <taxon>Astrocoeniina</taxon>
        <taxon>Pocilloporidae</taxon>
        <taxon>Pocillopora</taxon>
    </lineage>
</organism>
<evidence type="ECO:0000256" key="4">
    <source>
        <dbReference type="ARBA" id="ARBA00022989"/>
    </source>
</evidence>
<dbReference type="InterPro" id="IPR017452">
    <property type="entry name" value="GPCR_Rhodpsn_7TM"/>
</dbReference>
<keyword evidence="5" id="KW-0297">G-protein coupled receptor</keyword>
<feature type="transmembrane region" description="Helical" evidence="9">
    <location>
        <begin position="119"/>
        <end position="144"/>
    </location>
</feature>
<dbReference type="PANTHER" id="PTHR24230">
    <property type="entry name" value="G-PROTEIN COUPLED RECEPTOR"/>
    <property type="match status" value="1"/>
</dbReference>
<evidence type="ECO:0000256" key="3">
    <source>
        <dbReference type="ARBA" id="ARBA00022692"/>
    </source>
</evidence>
<keyword evidence="4 9" id="KW-1133">Transmembrane helix</keyword>
<dbReference type="CDD" id="cd00637">
    <property type="entry name" value="7tm_classA_rhodopsin-like"/>
    <property type="match status" value="1"/>
</dbReference>
<sequence length="217" mass="24640">MNFYGGLLHRDTQSCKAFAFVDRACPAAIFSTLAAIAWDRLKNILQPFKSLIYRPLRSYLIMTGVIWAYAVLSSISFVHSVKVQTRNYCRAENNSDSCRQYMFCDTSQSTWQIQLSETIYFLVAFIMPLSYIAVAYTRIAVRLWNRSKNGAMHSAVAKHKSKSIRLLVVAVFGFVLCWGPSILGNMLDKFQVFDGVPGVTKYFLMVWFMFIAPASSS</sequence>
<feature type="domain" description="G-protein coupled receptors family 1 profile" evidence="10">
    <location>
        <begin position="1"/>
        <end position="217"/>
    </location>
</feature>
<evidence type="ECO:0000256" key="1">
    <source>
        <dbReference type="ARBA" id="ARBA00004651"/>
    </source>
</evidence>
<reference evidence="11 12" key="1">
    <citation type="submission" date="2022-05" db="EMBL/GenBank/DDBJ databases">
        <authorList>
            <consortium name="Genoscope - CEA"/>
            <person name="William W."/>
        </authorList>
    </citation>
    <scope>NUCLEOTIDE SEQUENCE [LARGE SCALE GENOMIC DNA]</scope>
</reference>
<dbReference type="PRINTS" id="PR00237">
    <property type="entry name" value="GPCRRHODOPSN"/>
</dbReference>
<accession>A0AAU9X356</accession>
<name>A0AAU9X356_9CNID</name>
<evidence type="ECO:0000256" key="8">
    <source>
        <dbReference type="ARBA" id="ARBA00023224"/>
    </source>
</evidence>
<keyword evidence="8" id="KW-0807">Transducer</keyword>
<feature type="transmembrane region" description="Helical" evidence="9">
    <location>
        <begin position="59"/>
        <end position="78"/>
    </location>
</feature>
<proteinExistence type="predicted"/>
<gene>
    <name evidence="11" type="ORF">PMEA_00015636</name>
</gene>
<dbReference type="GO" id="GO:0008528">
    <property type="term" value="F:G protein-coupled peptide receptor activity"/>
    <property type="evidence" value="ECO:0007669"/>
    <property type="project" value="TreeGrafter"/>
</dbReference>
<evidence type="ECO:0000313" key="12">
    <source>
        <dbReference type="Proteomes" id="UP001159428"/>
    </source>
</evidence>
<keyword evidence="2" id="KW-1003">Cell membrane</keyword>
<feature type="transmembrane region" description="Helical" evidence="9">
    <location>
        <begin position="195"/>
        <end position="214"/>
    </location>
</feature>